<proteinExistence type="predicted"/>
<dbReference type="Proteomes" id="UP000253209">
    <property type="component" value="Unassembled WGS sequence"/>
</dbReference>
<organism evidence="2 3">
    <name type="scientific">Mucilaginibacter hurinus</name>
    <dbReference type="NCBI Taxonomy" id="2201324"/>
    <lineage>
        <taxon>Bacteria</taxon>
        <taxon>Pseudomonadati</taxon>
        <taxon>Bacteroidota</taxon>
        <taxon>Sphingobacteriia</taxon>
        <taxon>Sphingobacteriales</taxon>
        <taxon>Sphingobacteriaceae</taxon>
        <taxon>Mucilaginibacter</taxon>
    </lineage>
</organism>
<feature type="compositionally biased region" description="Basic and acidic residues" evidence="1">
    <location>
        <begin position="68"/>
        <end position="78"/>
    </location>
</feature>
<sequence>MTKPANSTDKPSPSDTPTKRPDDDGGESKVRKEDKQYHADEPHDENVAKKREREEQPVEAIKNPPNEKGMDEGKVQPD</sequence>
<evidence type="ECO:0000313" key="3">
    <source>
        <dbReference type="Proteomes" id="UP000253209"/>
    </source>
</evidence>
<accession>A0A367GPH2</accession>
<comment type="caution">
    <text evidence="2">The sequence shown here is derived from an EMBL/GenBank/DDBJ whole genome shotgun (WGS) entry which is preliminary data.</text>
</comment>
<keyword evidence="3" id="KW-1185">Reference proteome</keyword>
<dbReference type="OrthoDB" id="800045at2"/>
<evidence type="ECO:0000313" key="2">
    <source>
        <dbReference type="EMBL" id="RCH54955.1"/>
    </source>
</evidence>
<gene>
    <name evidence="2" type="ORF">DJ568_10805</name>
</gene>
<dbReference type="EMBL" id="QGDC01000005">
    <property type="protein sequence ID" value="RCH54955.1"/>
    <property type="molecule type" value="Genomic_DNA"/>
</dbReference>
<feature type="compositionally biased region" description="Polar residues" evidence="1">
    <location>
        <begin position="1"/>
        <end position="16"/>
    </location>
</feature>
<reference evidence="2 3" key="1">
    <citation type="submission" date="2018-05" db="EMBL/GenBank/DDBJ databases">
        <title>Mucilaginibacter hurinus sp. nov., isolated from briquette warehouse soil.</title>
        <authorList>
            <person name="Choi L."/>
        </authorList>
    </citation>
    <scope>NUCLEOTIDE SEQUENCE [LARGE SCALE GENOMIC DNA]</scope>
    <source>
        <strain evidence="2 3">ZR32</strain>
    </source>
</reference>
<feature type="region of interest" description="Disordered" evidence="1">
    <location>
        <begin position="1"/>
        <end position="78"/>
    </location>
</feature>
<dbReference type="AlphaFoldDB" id="A0A367GPH2"/>
<protein>
    <submittedName>
        <fullName evidence="2">Uncharacterized protein</fullName>
    </submittedName>
</protein>
<name>A0A367GPH2_9SPHI</name>
<evidence type="ECO:0000256" key="1">
    <source>
        <dbReference type="SAM" id="MobiDB-lite"/>
    </source>
</evidence>
<feature type="compositionally biased region" description="Basic and acidic residues" evidence="1">
    <location>
        <begin position="17"/>
        <end position="56"/>
    </location>
</feature>
<dbReference type="RefSeq" id="WP_114005281.1">
    <property type="nucleotide sequence ID" value="NZ_QGDC01000005.1"/>
</dbReference>